<keyword evidence="1" id="KW-0430">Lectin</keyword>
<feature type="domain" description="SUEL-type lectin" evidence="5">
    <location>
        <begin position="152"/>
        <end position="244"/>
    </location>
</feature>
<keyword evidence="3" id="KW-0812">Transmembrane</keyword>
<feature type="domain" description="SUEL-type lectin" evidence="5">
    <location>
        <begin position="45"/>
        <end position="143"/>
    </location>
</feature>
<reference evidence="6" key="1">
    <citation type="submission" date="2020-06" db="EMBL/GenBank/DDBJ databases">
        <authorList>
            <consortium name="Wellcome Sanger Institute Data Sharing"/>
        </authorList>
    </citation>
    <scope>NUCLEOTIDE SEQUENCE [LARGE SCALE GENOMIC DNA]</scope>
</reference>
<sequence length="359" mass="40173">MTVLLRYSCSFCLFFLLPLRMQTAHSAPDFSLYLDNILKNQTAHACEGDTLSIKCPSRMTVAVLSAFYGFHVHSQYVFVCPSASANTTMEEDAQCTSQAVIQKVMSKCQDRHSCHIPVFSQVFGQDSCPLTSSKYLLVSYKCRPEHHRTRLVCENERLRLVCKNDSVLAIFSASFGHLPHGGQRCHQDQGSHSTMACLSRVALRKVSRRCHGRPNCSVLADTHTFGDPCFPNTRKHLRVSFTCGVSEPVTLYFVSGICSGLVFLLCLFGFRSTVISDIKDVVCDLRDEIKASRRHSQELKQDFYNSDVSETSSFCGLTQSYRAEDILSPSVLVVETVDHEVERTRNLPNGLYGHAKSTV</sequence>
<dbReference type="InterPro" id="IPR000922">
    <property type="entry name" value="Lectin_gal-bd_dom"/>
</dbReference>
<keyword evidence="7" id="KW-1185">Reference proteome</keyword>
<feature type="chain" id="PRO_5034158896" evidence="4">
    <location>
        <begin position="27"/>
        <end position="359"/>
    </location>
</feature>
<dbReference type="PROSITE" id="PS50228">
    <property type="entry name" value="SUEL_LECTIN"/>
    <property type="match status" value="2"/>
</dbReference>
<dbReference type="CDD" id="cd22828">
    <property type="entry name" value="Gal_Rha_Lectin_EVA1_EVA1C_rpt1"/>
    <property type="match status" value="1"/>
</dbReference>
<reference evidence="6" key="2">
    <citation type="submission" date="2025-08" db="UniProtKB">
        <authorList>
            <consortium name="Ensembl"/>
        </authorList>
    </citation>
    <scope>IDENTIFICATION</scope>
</reference>
<feature type="signal peptide" evidence="4">
    <location>
        <begin position="1"/>
        <end position="26"/>
    </location>
</feature>
<proteinExistence type="predicted"/>
<evidence type="ECO:0000256" key="4">
    <source>
        <dbReference type="SAM" id="SignalP"/>
    </source>
</evidence>
<dbReference type="InterPro" id="IPR043159">
    <property type="entry name" value="Lectin_gal-bd_sf"/>
</dbReference>
<accession>A0A8C5H8X1</accession>
<keyword evidence="3" id="KW-1133">Transmembrane helix</keyword>
<evidence type="ECO:0000256" key="1">
    <source>
        <dbReference type="ARBA" id="ARBA00022734"/>
    </source>
</evidence>
<feature type="transmembrane region" description="Helical" evidence="3">
    <location>
        <begin position="249"/>
        <end position="270"/>
    </location>
</feature>
<dbReference type="Gene3D" id="2.60.120.740">
    <property type="match status" value="2"/>
</dbReference>
<dbReference type="PANTHER" id="PTHR46780">
    <property type="entry name" value="PROTEIN EVA-1"/>
    <property type="match status" value="1"/>
</dbReference>
<organism evidence="6 7">
    <name type="scientific">Gouania willdenowi</name>
    <name type="common">Blunt-snouted clingfish</name>
    <name type="synonym">Lepadogaster willdenowi</name>
    <dbReference type="NCBI Taxonomy" id="441366"/>
    <lineage>
        <taxon>Eukaryota</taxon>
        <taxon>Metazoa</taxon>
        <taxon>Chordata</taxon>
        <taxon>Craniata</taxon>
        <taxon>Vertebrata</taxon>
        <taxon>Euteleostomi</taxon>
        <taxon>Actinopterygii</taxon>
        <taxon>Neopterygii</taxon>
        <taxon>Teleostei</taxon>
        <taxon>Neoteleostei</taxon>
        <taxon>Acanthomorphata</taxon>
        <taxon>Ovalentaria</taxon>
        <taxon>Blenniimorphae</taxon>
        <taxon>Blenniiformes</taxon>
        <taxon>Gobiesocoidei</taxon>
        <taxon>Gobiesocidae</taxon>
        <taxon>Gobiesocinae</taxon>
        <taxon>Gouania</taxon>
    </lineage>
</organism>
<protein>
    <submittedName>
        <fullName evidence="6">Protein eva-1 homolog C-like</fullName>
    </submittedName>
</protein>
<dbReference type="Proteomes" id="UP000694680">
    <property type="component" value="Chromosome 10"/>
</dbReference>
<evidence type="ECO:0000313" key="7">
    <source>
        <dbReference type="Proteomes" id="UP000694680"/>
    </source>
</evidence>
<dbReference type="Pfam" id="PF02140">
    <property type="entry name" value="SUEL_Lectin"/>
    <property type="match status" value="2"/>
</dbReference>
<evidence type="ECO:0000259" key="5">
    <source>
        <dbReference type="PROSITE" id="PS50228"/>
    </source>
</evidence>
<dbReference type="CDD" id="cd22829">
    <property type="entry name" value="Gal_Rha_Lectin_EVA1_EVA1C_rpt2"/>
    <property type="match status" value="1"/>
</dbReference>
<dbReference type="OrthoDB" id="5970528at2759"/>
<dbReference type="GO" id="GO:0030246">
    <property type="term" value="F:carbohydrate binding"/>
    <property type="evidence" value="ECO:0007669"/>
    <property type="project" value="UniProtKB-KW"/>
</dbReference>
<gene>
    <name evidence="6" type="primary">si:ch73-335m24.2</name>
</gene>
<keyword evidence="4" id="KW-0732">Signal</keyword>
<name>A0A8C5H8X1_GOUWI</name>
<keyword evidence="3" id="KW-0472">Membrane</keyword>
<evidence type="ECO:0000256" key="2">
    <source>
        <dbReference type="ARBA" id="ARBA00022737"/>
    </source>
</evidence>
<dbReference type="Ensembl" id="ENSGWIT00000045482.1">
    <property type="protein sequence ID" value="ENSGWIP00000041895.1"/>
    <property type="gene ID" value="ENSGWIG00000021061.1"/>
</dbReference>
<reference evidence="6" key="3">
    <citation type="submission" date="2025-09" db="UniProtKB">
        <authorList>
            <consortium name="Ensembl"/>
        </authorList>
    </citation>
    <scope>IDENTIFICATION</scope>
</reference>
<dbReference type="AlphaFoldDB" id="A0A8C5H8X1"/>
<evidence type="ECO:0000256" key="3">
    <source>
        <dbReference type="SAM" id="Phobius"/>
    </source>
</evidence>
<keyword evidence="2" id="KW-0677">Repeat</keyword>
<evidence type="ECO:0000313" key="6">
    <source>
        <dbReference type="Ensembl" id="ENSGWIP00000041895.1"/>
    </source>
</evidence>